<feature type="compositionally biased region" description="Basic residues" evidence="2">
    <location>
        <begin position="127"/>
        <end position="145"/>
    </location>
</feature>
<protein>
    <submittedName>
        <fullName evidence="3">Uncharacterized protein</fullName>
    </submittedName>
</protein>
<keyword evidence="1" id="KW-0175">Coiled coil</keyword>
<feature type="coiled-coil region" evidence="1">
    <location>
        <begin position="1"/>
        <end position="30"/>
    </location>
</feature>
<proteinExistence type="predicted"/>
<gene>
    <name evidence="3" type="ORF">Glove_259g2</name>
</gene>
<reference evidence="3 4" key="1">
    <citation type="submission" date="2018-08" db="EMBL/GenBank/DDBJ databases">
        <title>Genome and evolution of the arbuscular mycorrhizal fungus Diversispora epigaea (formerly Glomus versiforme) and its bacterial endosymbionts.</title>
        <authorList>
            <person name="Sun X."/>
            <person name="Fei Z."/>
            <person name="Harrison M."/>
        </authorList>
    </citation>
    <scope>NUCLEOTIDE SEQUENCE [LARGE SCALE GENOMIC DNA]</scope>
    <source>
        <strain evidence="3 4">IT104</strain>
    </source>
</reference>
<comment type="caution">
    <text evidence="3">The sequence shown here is derived from an EMBL/GenBank/DDBJ whole genome shotgun (WGS) entry which is preliminary data.</text>
</comment>
<dbReference type="AlphaFoldDB" id="A0A397IC53"/>
<evidence type="ECO:0000256" key="2">
    <source>
        <dbReference type="SAM" id="MobiDB-lite"/>
    </source>
</evidence>
<dbReference type="Proteomes" id="UP000266861">
    <property type="component" value="Unassembled WGS sequence"/>
</dbReference>
<feature type="compositionally biased region" description="Low complexity" evidence="2">
    <location>
        <begin position="146"/>
        <end position="155"/>
    </location>
</feature>
<evidence type="ECO:0000313" key="4">
    <source>
        <dbReference type="Proteomes" id="UP000266861"/>
    </source>
</evidence>
<organism evidence="3 4">
    <name type="scientific">Diversispora epigaea</name>
    <dbReference type="NCBI Taxonomy" id="1348612"/>
    <lineage>
        <taxon>Eukaryota</taxon>
        <taxon>Fungi</taxon>
        <taxon>Fungi incertae sedis</taxon>
        <taxon>Mucoromycota</taxon>
        <taxon>Glomeromycotina</taxon>
        <taxon>Glomeromycetes</taxon>
        <taxon>Diversisporales</taxon>
        <taxon>Diversisporaceae</taxon>
        <taxon>Diversispora</taxon>
    </lineage>
</organism>
<dbReference type="OrthoDB" id="2488185at2759"/>
<evidence type="ECO:0000256" key="1">
    <source>
        <dbReference type="SAM" id="Coils"/>
    </source>
</evidence>
<evidence type="ECO:0000313" key="3">
    <source>
        <dbReference type="EMBL" id="RHZ71356.1"/>
    </source>
</evidence>
<feature type="region of interest" description="Disordered" evidence="2">
    <location>
        <begin position="126"/>
        <end position="155"/>
    </location>
</feature>
<accession>A0A397IC53</accession>
<keyword evidence="4" id="KW-1185">Reference proteome</keyword>
<sequence length="155" mass="17896">MKKMKEMKKLLKKERKLKAKEFKLEKKEKAKKVENFGFTEQDGEKLLIDKEENDDGVGFNYPKIFFLINIIDGELLLGDVVFGEPKDKGMYVEFKGESWNEIFSDDKTTPTTRKTTTRTTTITRITGKTRKTASKRKTATTKTRKLPTTETETAT</sequence>
<name>A0A397IC53_9GLOM</name>
<dbReference type="EMBL" id="PQFF01000237">
    <property type="protein sequence ID" value="RHZ71356.1"/>
    <property type="molecule type" value="Genomic_DNA"/>
</dbReference>